<evidence type="ECO:0000313" key="2">
    <source>
        <dbReference type="EMBL" id="RZC78264.1"/>
    </source>
</evidence>
<dbReference type="EMBL" id="CM010723">
    <property type="protein sequence ID" value="RZC78264.1"/>
    <property type="molecule type" value="Genomic_DNA"/>
</dbReference>
<name>A0A4Y7KY81_PAPSO</name>
<dbReference type="GO" id="GO:0055028">
    <property type="term" value="C:cortical microtubule"/>
    <property type="evidence" value="ECO:0007669"/>
    <property type="project" value="TreeGrafter"/>
</dbReference>
<protein>
    <submittedName>
        <fullName evidence="2">Uncharacterized protein</fullName>
    </submittedName>
</protein>
<dbReference type="Proteomes" id="UP000316621">
    <property type="component" value="Chromosome 9"/>
</dbReference>
<sequence length="151" mass="17186">MNRSFRAEDSRMQASIQRIQQGMRNQNAMKDKEEELSLFLELKKREKERNNQLLIHNSEEFDAPLDSKPGNSPIFKIVPPAPARKTSADDFLNSDNDKDDYDWLMTPPGTPLFPSLEMESQKTVMSQLGTPNVRPAAPKSRVGELLDFCCS</sequence>
<dbReference type="STRING" id="3469.A0A4Y7KY81"/>
<dbReference type="OMA" id="MIAEIMH"/>
<feature type="region of interest" description="Disordered" evidence="1">
    <location>
        <begin position="60"/>
        <end position="94"/>
    </location>
</feature>
<reference evidence="2 3" key="1">
    <citation type="journal article" date="2018" name="Science">
        <title>The opium poppy genome and morphinan production.</title>
        <authorList>
            <person name="Guo L."/>
            <person name="Winzer T."/>
            <person name="Yang X."/>
            <person name="Li Y."/>
            <person name="Ning Z."/>
            <person name="He Z."/>
            <person name="Teodor R."/>
            <person name="Lu Y."/>
            <person name="Bowser T.A."/>
            <person name="Graham I.A."/>
            <person name="Ye K."/>
        </authorList>
    </citation>
    <scope>NUCLEOTIDE SEQUENCE [LARGE SCALE GENOMIC DNA]</scope>
    <source>
        <strain evidence="3">cv. HN1</strain>
        <tissue evidence="2">Leaves</tissue>
    </source>
</reference>
<keyword evidence="3" id="KW-1185">Reference proteome</keyword>
<dbReference type="PANTHER" id="PTHR31949:SF20">
    <property type="entry name" value="OS01G0141900 PROTEIN"/>
    <property type="match status" value="1"/>
</dbReference>
<evidence type="ECO:0000256" key="1">
    <source>
        <dbReference type="SAM" id="MobiDB-lite"/>
    </source>
</evidence>
<dbReference type="PANTHER" id="PTHR31949">
    <property type="entry name" value="GASTRIC MUCIN-LIKE PROTEIN"/>
    <property type="match status" value="1"/>
</dbReference>
<accession>A0A4Y7KY81</accession>
<gene>
    <name evidence="2" type="ORF">C5167_002475</name>
</gene>
<evidence type="ECO:0000313" key="3">
    <source>
        <dbReference type="Proteomes" id="UP000316621"/>
    </source>
</evidence>
<dbReference type="AlphaFoldDB" id="A0A4Y7KY81"/>
<dbReference type="GO" id="GO:0043622">
    <property type="term" value="P:cortical microtubule organization"/>
    <property type="evidence" value="ECO:0007669"/>
    <property type="project" value="TreeGrafter"/>
</dbReference>
<dbReference type="Gramene" id="RZC78264">
    <property type="protein sequence ID" value="RZC78264"/>
    <property type="gene ID" value="C5167_002475"/>
</dbReference>
<organism evidence="2 3">
    <name type="scientific">Papaver somniferum</name>
    <name type="common">Opium poppy</name>
    <dbReference type="NCBI Taxonomy" id="3469"/>
    <lineage>
        <taxon>Eukaryota</taxon>
        <taxon>Viridiplantae</taxon>
        <taxon>Streptophyta</taxon>
        <taxon>Embryophyta</taxon>
        <taxon>Tracheophyta</taxon>
        <taxon>Spermatophyta</taxon>
        <taxon>Magnoliopsida</taxon>
        <taxon>Ranunculales</taxon>
        <taxon>Papaveraceae</taxon>
        <taxon>Papaveroideae</taxon>
        <taxon>Papaver</taxon>
    </lineage>
</organism>
<proteinExistence type="predicted"/>